<keyword evidence="4 6" id="KW-0472">Membrane</keyword>
<dbReference type="InterPro" id="IPR001902">
    <property type="entry name" value="SLC26A/SulP_fam"/>
</dbReference>
<feature type="transmembrane region" description="Helical" evidence="6">
    <location>
        <begin position="244"/>
        <end position="262"/>
    </location>
</feature>
<organism evidence="8 9">
    <name type="scientific">Heterorhabditis bacteriophora</name>
    <name type="common">Entomopathogenic nematode worm</name>
    <dbReference type="NCBI Taxonomy" id="37862"/>
    <lineage>
        <taxon>Eukaryota</taxon>
        <taxon>Metazoa</taxon>
        <taxon>Ecdysozoa</taxon>
        <taxon>Nematoda</taxon>
        <taxon>Chromadorea</taxon>
        <taxon>Rhabditida</taxon>
        <taxon>Rhabditina</taxon>
        <taxon>Rhabditomorpha</taxon>
        <taxon>Strongyloidea</taxon>
        <taxon>Heterorhabditidae</taxon>
        <taxon>Heterorhabditis</taxon>
    </lineage>
</organism>
<feature type="compositionally biased region" description="Polar residues" evidence="5">
    <location>
        <begin position="1"/>
        <end position="13"/>
    </location>
</feature>
<evidence type="ECO:0000313" key="8">
    <source>
        <dbReference type="Proteomes" id="UP000095283"/>
    </source>
</evidence>
<accession>A0A1I7X3H3</accession>
<dbReference type="AlphaFoldDB" id="A0A1I7X3H3"/>
<reference evidence="9" key="1">
    <citation type="submission" date="2016-11" db="UniProtKB">
        <authorList>
            <consortium name="WormBaseParasite"/>
        </authorList>
    </citation>
    <scope>IDENTIFICATION</scope>
</reference>
<dbReference type="GO" id="GO:0055085">
    <property type="term" value="P:transmembrane transport"/>
    <property type="evidence" value="ECO:0007669"/>
    <property type="project" value="InterPro"/>
</dbReference>
<evidence type="ECO:0000256" key="4">
    <source>
        <dbReference type="ARBA" id="ARBA00023136"/>
    </source>
</evidence>
<protein>
    <submittedName>
        <fullName evidence="9">Sulfate_transp domain-containing protein</fullName>
    </submittedName>
</protein>
<dbReference type="PANTHER" id="PTHR11814">
    <property type="entry name" value="SULFATE TRANSPORTER"/>
    <property type="match status" value="1"/>
</dbReference>
<feature type="transmembrane region" description="Helical" evidence="6">
    <location>
        <begin position="274"/>
        <end position="297"/>
    </location>
</feature>
<comment type="subcellular location">
    <subcellularLocation>
        <location evidence="1">Membrane</location>
        <topology evidence="1">Multi-pass membrane protein</topology>
    </subcellularLocation>
</comment>
<evidence type="ECO:0000256" key="5">
    <source>
        <dbReference type="SAM" id="MobiDB-lite"/>
    </source>
</evidence>
<proteinExistence type="predicted"/>
<dbReference type="GO" id="GO:0016020">
    <property type="term" value="C:membrane"/>
    <property type="evidence" value="ECO:0007669"/>
    <property type="project" value="UniProtKB-SubCell"/>
</dbReference>
<keyword evidence="8" id="KW-1185">Reference proteome</keyword>
<feature type="transmembrane region" description="Helical" evidence="6">
    <location>
        <begin position="164"/>
        <end position="182"/>
    </location>
</feature>
<dbReference type="Proteomes" id="UP000095283">
    <property type="component" value="Unplaced"/>
</dbReference>
<evidence type="ECO:0000256" key="6">
    <source>
        <dbReference type="SAM" id="Phobius"/>
    </source>
</evidence>
<dbReference type="WBParaSite" id="Hba_12148">
    <property type="protein sequence ID" value="Hba_12148"/>
    <property type="gene ID" value="Hba_12148"/>
</dbReference>
<feature type="transmembrane region" description="Helical" evidence="6">
    <location>
        <begin position="109"/>
        <end position="132"/>
    </location>
</feature>
<feature type="domain" description="SLC26A/SulP transporter" evidence="7">
    <location>
        <begin position="118"/>
        <end position="402"/>
    </location>
</feature>
<feature type="transmembrane region" description="Helical" evidence="6">
    <location>
        <begin position="68"/>
        <end position="89"/>
    </location>
</feature>
<sequence length="402" mass="44719">MTNNQSGNGNLTTDDIDNKDEKEEAVIEIGGLVRPPMNQDEFDKRFFYKQPEEKSEFSRQFRKFVRSYYEPFTSLTLFKYSLFSFIPIIDWLPDYKWREDLLFDMIGGLTVGIMHVPQGSFAVVSLMTGIAVDRITNVSYLKELEESGSNITLTTNDLPTPIEVASVLTLTVGVIQFLMGFFRLSFLTTYFSDQVVAGFTTGACCHVFVSQLKDLLGLRGMPKRSGPGYMLMKLYDIALNLHRVNPASVIISVTTITVLVVGKEIINPLAKKRFKLIVPIPFELLVVILATLVTYVFQLNPLYRVKIAKSIPTGMPEPSFPRFSLIPHLIANAIGISIVVVAVHMSLAKMFGKKLNYSINPGQELYALGLSSIASGFLPVYPVACSLGRTLVNVEAGTKTQV</sequence>
<name>A0A1I7X3H3_HETBA</name>
<feature type="region of interest" description="Disordered" evidence="5">
    <location>
        <begin position="1"/>
        <end position="20"/>
    </location>
</feature>
<keyword evidence="2 6" id="KW-0812">Transmembrane</keyword>
<evidence type="ECO:0000256" key="1">
    <source>
        <dbReference type="ARBA" id="ARBA00004141"/>
    </source>
</evidence>
<evidence type="ECO:0000313" key="9">
    <source>
        <dbReference type="WBParaSite" id="Hba_12148"/>
    </source>
</evidence>
<evidence type="ECO:0000256" key="3">
    <source>
        <dbReference type="ARBA" id="ARBA00022989"/>
    </source>
</evidence>
<feature type="transmembrane region" description="Helical" evidence="6">
    <location>
        <begin position="325"/>
        <end position="344"/>
    </location>
</feature>
<evidence type="ECO:0000259" key="7">
    <source>
        <dbReference type="Pfam" id="PF00916"/>
    </source>
</evidence>
<evidence type="ECO:0000256" key="2">
    <source>
        <dbReference type="ARBA" id="ARBA00022692"/>
    </source>
</evidence>
<dbReference type="InterPro" id="IPR011547">
    <property type="entry name" value="SLC26A/SulP_dom"/>
</dbReference>
<dbReference type="Pfam" id="PF00916">
    <property type="entry name" value="Sulfate_transp"/>
    <property type="match status" value="1"/>
</dbReference>
<keyword evidence="3 6" id="KW-1133">Transmembrane helix</keyword>